<evidence type="ECO:0000313" key="3">
    <source>
        <dbReference type="Proteomes" id="UP000789901"/>
    </source>
</evidence>
<comment type="caution">
    <text evidence="2">The sequence shown here is derived from an EMBL/GenBank/DDBJ whole genome shotgun (WGS) entry which is preliminary data.</text>
</comment>
<dbReference type="EMBL" id="CAJVQB010005415">
    <property type="protein sequence ID" value="CAG8661209.1"/>
    <property type="molecule type" value="Genomic_DNA"/>
</dbReference>
<reference evidence="2 3" key="1">
    <citation type="submission" date="2021-06" db="EMBL/GenBank/DDBJ databases">
        <authorList>
            <person name="Kallberg Y."/>
            <person name="Tangrot J."/>
            <person name="Rosling A."/>
        </authorList>
    </citation>
    <scope>NUCLEOTIDE SEQUENCE [LARGE SCALE GENOMIC DNA]</scope>
    <source>
        <strain evidence="2 3">120-4 pot B 10/14</strain>
    </source>
</reference>
<gene>
    <name evidence="2" type="ORF">GMARGA_LOCUS9894</name>
</gene>
<organism evidence="2 3">
    <name type="scientific">Gigaspora margarita</name>
    <dbReference type="NCBI Taxonomy" id="4874"/>
    <lineage>
        <taxon>Eukaryota</taxon>
        <taxon>Fungi</taxon>
        <taxon>Fungi incertae sedis</taxon>
        <taxon>Mucoromycota</taxon>
        <taxon>Glomeromycotina</taxon>
        <taxon>Glomeromycetes</taxon>
        <taxon>Diversisporales</taxon>
        <taxon>Gigasporaceae</taxon>
        <taxon>Gigaspora</taxon>
    </lineage>
</organism>
<feature type="region of interest" description="Disordered" evidence="1">
    <location>
        <begin position="20"/>
        <end position="51"/>
    </location>
</feature>
<feature type="non-terminal residue" evidence="2">
    <location>
        <position position="1"/>
    </location>
</feature>
<evidence type="ECO:0000256" key="1">
    <source>
        <dbReference type="SAM" id="MobiDB-lite"/>
    </source>
</evidence>
<evidence type="ECO:0000313" key="2">
    <source>
        <dbReference type="EMBL" id="CAG8661209.1"/>
    </source>
</evidence>
<accession>A0ABN7URR0</accession>
<dbReference type="Proteomes" id="UP000789901">
    <property type="component" value="Unassembled WGS sequence"/>
</dbReference>
<protein>
    <submittedName>
        <fullName evidence="2">22648_t:CDS:1</fullName>
    </submittedName>
</protein>
<proteinExistence type="predicted"/>
<name>A0ABN7URR0_GIGMA</name>
<keyword evidence="3" id="KW-1185">Reference proteome</keyword>
<sequence length="51" mass="6002">KTKLQKIGTSNVNMKKNQLFTTTTATPDNNERQDKRSTKRTNYLLPPQWQH</sequence>